<evidence type="ECO:0000256" key="4">
    <source>
        <dbReference type="ARBA" id="ARBA00022692"/>
    </source>
</evidence>
<evidence type="ECO:0000256" key="5">
    <source>
        <dbReference type="ARBA" id="ARBA00022729"/>
    </source>
</evidence>
<dbReference type="Proteomes" id="UP000265180">
    <property type="component" value="Chromosome 5"/>
</dbReference>
<keyword evidence="13" id="KW-0807">Transducer</keyword>
<dbReference type="GO" id="GO:0005886">
    <property type="term" value="C:plasma membrane"/>
    <property type="evidence" value="ECO:0007669"/>
    <property type="project" value="UniProtKB-SubCell"/>
</dbReference>
<proteinExistence type="predicted"/>
<evidence type="ECO:0000256" key="12">
    <source>
        <dbReference type="ARBA" id="ARBA00023180"/>
    </source>
</evidence>
<evidence type="ECO:0000256" key="6">
    <source>
        <dbReference type="ARBA" id="ARBA00022843"/>
    </source>
</evidence>
<keyword evidence="3" id="KW-1003">Cell membrane</keyword>
<comment type="subcellular location">
    <subcellularLocation>
        <location evidence="2">Cell membrane</location>
        <topology evidence="2">Multi-pass membrane protein</topology>
    </subcellularLocation>
    <subcellularLocation>
        <location evidence="1">Cell projection</location>
    </subcellularLocation>
</comment>
<evidence type="ECO:0000256" key="8">
    <source>
        <dbReference type="ARBA" id="ARBA00023040"/>
    </source>
</evidence>
<keyword evidence="10" id="KW-1015">Disulfide bond</keyword>
<feature type="domain" description="G-protein coupled receptors family 1 profile" evidence="17">
    <location>
        <begin position="241"/>
        <end position="556"/>
    </location>
</feature>
<keyword evidence="14" id="KW-0966">Cell projection</keyword>
<dbReference type="Gene3D" id="1.20.1070.10">
    <property type="entry name" value="Rhodopsin 7-helix transmembrane proteins"/>
    <property type="match status" value="1"/>
</dbReference>
<dbReference type="Ensembl" id="ENSORLT00020013188.1">
    <property type="protein sequence ID" value="ENSORLP00020001327.1"/>
    <property type="gene ID" value="ENSORLG00020002038.1"/>
</dbReference>
<keyword evidence="5" id="KW-0732">Signal</keyword>
<keyword evidence="9 16" id="KW-0472">Membrane</keyword>
<evidence type="ECO:0000256" key="3">
    <source>
        <dbReference type="ARBA" id="ARBA00022475"/>
    </source>
</evidence>
<reference key="1">
    <citation type="journal article" date="2007" name="Nature">
        <title>The medaka draft genome and insights into vertebrate genome evolution.</title>
        <authorList>
            <person name="Kasahara M."/>
            <person name="Naruse K."/>
            <person name="Sasaki S."/>
            <person name="Nakatani Y."/>
            <person name="Qu W."/>
            <person name="Ahsan B."/>
            <person name="Yamada T."/>
            <person name="Nagayasu Y."/>
            <person name="Doi K."/>
            <person name="Kasai Y."/>
            <person name="Jindo T."/>
            <person name="Kobayashi D."/>
            <person name="Shimada A."/>
            <person name="Toyoda A."/>
            <person name="Kuroki Y."/>
            <person name="Fujiyama A."/>
            <person name="Sasaki T."/>
            <person name="Shimizu A."/>
            <person name="Asakawa S."/>
            <person name="Shimizu N."/>
            <person name="Hashimoto S."/>
            <person name="Yang J."/>
            <person name="Lee Y."/>
            <person name="Matsushima K."/>
            <person name="Sugano S."/>
            <person name="Sakaizumi M."/>
            <person name="Narita T."/>
            <person name="Ohishi K."/>
            <person name="Haga S."/>
            <person name="Ohta F."/>
            <person name="Nomoto H."/>
            <person name="Nogata K."/>
            <person name="Morishita T."/>
            <person name="Endo T."/>
            <person name="Shin-I T."/>
            <person name="Takeda H."/>
            <person name="Morishita S."/>
            <person name="Kohara Y."/>
        </authorList>
    </citation>
    <scope>NUCLEOTIDE SEQUENCE [LARGE SCALE GENOMIC DNA]</scope>
    <source>
        <strain>Hd-rR</strain>
    </source>
</reference>
<evidence type="ECO:0000256" key="16">
    <source>
        <dbReference type="SAM" id="Phobius"/>
    </source>
</evidence>
<feature type="transmembrane region" description="Helical" evidence="16">
    <location>
        <begin position="257"/>
        <end position="283"/>
    </location>
</feature>
<name>A0A3P9JYD7_ORYLA</name>
<dbReference type="PANTHER" id="PTHR46216:SF4">
    <property type="entry name" value="G-PROTEIN COUPLED RECEPTOR 37-LIKE 1"/>
    <property type="match status" value="1"/>
</dbReference>
<dbReference type="InterPro" id="IPR000276">
    <property type="entry name" value="GPCR_Rhodpsn"/>
</dbReference>
<evidence type="ECO:0000256" key="15">
    <source>
        <dbReference type="SAM" id="MobiDB-lite"/>
    </source>
</evidence>
<evidence type="ECO:0000259" key="17">
    <source>
        <dbReference type="PROSITE" id="PS50262"/>
    </source>
</evidence>
<accession>A0A3P9JYD7</accession>
<dbReference type="PANTHER" id="PTHR46216">
    <property type="entry name" value="PROSAPOSIN RECEPTOR GPR37 FAMILY MEMBER"/>
    <property type="match status" value="1"/>
</dbReference>
<evidence type="ECO:0000313" key="18">
    <source>
        <dbReference type="Ensembl" id="ENSORLP00020001327.1"/>
    </source>
</evidence>
<feature type="transmembrane region" description="Helical" evidence="16">
    <location>
        <begin position="532"/>
        <end position="559"/>
    </location>
</feature>
<feature type="region of interest" description="Disordered" evidence="15">
    <location>
        <begin position="127"/>
        <end position="151"/>
    </location>
</feature>
<evidence type="ECO:0000256" key="10">
    <source>
        <dbReference type="ARBA" id="ARBA00023157"/>
    </source>
</evidence>
<keyword evidence="8" id="KW-0297">G-protein coupled receptor</keyword>
<feature type="transmembrane region" description="Helical" evidence="16">
    <location>
        <begin position="349"/>
        <end position="368"/>
    </location>
</feature>
<evidence type="ECO:0000256" key="9">
    <source>
        <dbReference type="ARBA" id="ARBA00023136"/>
    </source>
</evidence>
<feature type="transmembrane region" description="Helical" evidence="16">
    <location>
        <begin position="497"/>
        <end position="520"/>
    </location>
</feature>
<organism evidence="18 19">
    <name type="scientific">Oryzias latipes</name>
    <name type="common">Japanese rice fish</name>
    <name type="synonym">Japanese killifish</name>
    <dbReference type="NCBI Taxonomy" id="8090"/>
    <lineage>
        <taxon>Eukaryota</taxon>
        <taxon>Metazoa</taxon>
        <taxon>Chordata</taxon>
        <taxon>Craniata</taxon>
        <taxon>Vertebrata</taxon>
        <taxon>Euteleostomi</taxon>
        <taxon>Actinopterygii</taxon>
        <taxon>Neopterygii</taxon>
        <taxon>Teleostei</taxon>
        <taxon>Neoteleostei</taxon>
        <taxon>Acanthomorphata</taxon>
        <taxon>Ovalentaria</taxon>
        <taxon>Atherinomorphae</taxon>
        <taxon>Beloniformes</taxon>
        <taxon>Adrianichthyidae</taxon>
        <taxon>Oryziinae</taxon>
        <taxon>Oryzias</taxon>
    </lineage>
</organism>
<protein>
    <submittedName>
        <fullName evidence="18">G protein-coupled receptor 37 like 1a</fullName>
    </submittedName>
</protein>
<keyword evidence="4 16" id="KW-0812">Transmembrane</keyword>
<sequence length="630" mass="69487">MGRFIVCIYVCVCVFVCVWGGCLRPFVCTNWLQKNMLLCSEVLLMFYFERYHRKLVLMLGEKPEVTFWGGDAQGVSHRLRPELVCVIRDSRSRSMRLRWWLWLVLLRPAELRAALPAQGQVEVHRVEDAGNAGTGGRSRTERSSPFRTQGSGLEELRRITRGAKEGKFRKSDPFHVRSGEDPSGYFTTTRSYRRPAAPLRNSSVGRGPRLLNPLYPITDGSYWAYAVMLLALVVFVVGIVGNLALMCTVWHNFYLKSAWNCILAGLAFWDFLVLFFCLPVVIFHELTLKRLLGDISCRLVPYLEVSSLGVATFSLCALSIDHFHAATGPTPIQTPKIEPCQSILSKLGVIWLGSMVLAAPELLLWQLLLQEAVNLPAPPSSVLQSQPTGSLMAALGSPPDTLKMDVCVREPSQELPESVYALVLTYHEARVWWIFGCYICMPLLFTLACDLVTRHVLAQRLPQNPICEKVSSRCSSLPPSTTSKKQHMREQKLRSTVMALSILYVTCNLPQSICSITLTYMSAPLMAALPPLVLPALALLEQFLLFARCAATPVLLLCLCRSLGQAFMDCCCCCCEECLPDSTSSSASSASTAATSALSSPSSLLPSGKEEMKILLSTEPAGGAALGTPC</sequence>
<evidence type="ECO:0000256" key="2">
    <source>
        <dbReference type="ARBA" id="ARBA00004651"/>
    </source>
</evidence>
<keyword evidence="7 16" id="KW-1133">Transmembrane helix</keyword>
<evidence type="ECO:0000256" key="13">
    <source>
        <dbReference type="ARBA" id="ARBA00023224"/>
    </source>
</evidence>
<dbReference type="AlphaFoldDB" id="A0A3P9JYD7"/>
<dbReference type="PRINTS" id="PR00237">
    <property type="entry name" value="GPCRRHODOPSN"/>
</dbReference>
<dbReference type="InterPro" id="IPR017452">
    <property type="entry name" value="GPCR_Rhodpsn_7TM"/>
</dbReference>
<evidence type="ECO:0000256" key="1">
    <source>
        <dbReference type="ARBA" id="ARBA00004316"/>
    </source>
</evidence>
<dbReference type="GO" id="GO:0004930">
    <property type="term" value="F:G protein-coupled receptor activity"/>
    <property type="evidence" value="ECO:0007669"/>
    <property type="project" value="UniProtKB-KW"/>
</dbReference>
<dbReference type="Pfam" id="PF00001">
    <property type="entry name" value="7tm_1"/>
    <property type="match status" value="1"/>
</dbReference>
<feature type="transmembrane region" description="Helical" evidence="16">
    <location>
        <begin position="222"/>
        <end position="245"/>
    </location>
</feature>
<feature type="transmembrane region" description="Helical" evidence="16">
    <location>
        <begin position="431"/>
        <end position="453"/>
    </location>
</feature>
<evidence type="ECO:0000256" key="14">
    <source>
        <dbReference type="ARBA" id="ARBA00023273"/>
    </source>
</evidence>
<reference evidence="18 19" key="2">
    <citation type="submission" date="2017-04" db="EMBL/GenBank/DDBJ databases">
        <title>CpG methylation of centromeres and impact of large insertions on vertebrate speciation.</title>
        <authorList>
            <person name="Ichikawa K."/>
            <person name="Yoshimura J."/>
            <person name="Morishita S."/>
        </authorList>
    </citation>
    <scope>NUCLEOTIDE SEQUENCE</scope>
    <source>
        <strain evidence="18 19">HNI</strain>
    </source>
</reference>
<keyword evidence="11" id="KW-0675">Receptor</keyword>
<reference evidence="18" key="4">
    <citation type="submission" date="2025-09" db="UniProtKB">
        <authorList>
            <consortium name="Ensembl"/>
        </authorList>
    </citation>
    <scope>IDENTIFICATION</scope>
    <source>
        <strain evidence="18">HNI</strain>
    </source>
</reference>
<evidence type="ECO:0000256" key="11">
    <source>
        <dbReference type="ARBA" id="ARBA00023170"/>
    </source>
</evidence>
<evidence type="ECO:0000313" key="19">
    <source>
        <dbReference type="Proteomes" id="UP000265180"/>
    </source>
</evidence>
<dbReference type="PROSITE" id="PS50262">
    <property type="entry name" value="G_PROTEIN_RECEP_F1_2"/>
    <property type="match status" value="1"/>
</dbReference>
<evidence type="ECO:0000256" key="7">
    <source>
        <dbReference type="ARBA" id="ARBA00022989"/>
    </source>
</evidence>
<dbReference type="GO" id="GO:0042995">
    <property type="term" value="C:cell projection"/>
    <property type="evidence" value="ECO:0007669"/>
    <property type="project" value="UniProtKB-SubCell"/>
</dbReference>
<reference evidence="18" key="3">
    <citation type="submission" date="2025-08" db="UniProtKB">
        <authorList>
            <consortium name="Ensembl"/>
        </authorList>
    </citation>
    <scope>IDENTIFICATION</scope>
    <source>
        <strain evidence="18">HNI</strain>
    </source>
</reference>
<keyword evidence="6" id="KW-0832">Ubl conjugation</keyword>
<dbReference type="SUPFAM" id="SSF81321">
    <property type="entry name" value="Family A G protein-coupled receptor-like"/>
    <property type="match status" value="1"/>
</dbReference>
<keyword evidence="12" id="KW-0325">Glycoprotein</keyword>
<dbReference type="PROSITE" id="PS51257">
    <property type="entry name" value="PROKAR_LIPOPROTEIN"/>
    <property type="match status" value="1"/>
</dbReference>
<dbReference type="InterPro" id="IPR003909">
    <property type="entry name" value="GPR37_orph"/>
</dbReference>